<evidence type="ECO:0000313" key="1">
    <source>
        <dbReference type="EMBL" id="GAG56312.1"/>
    </source>
</evidence>
<feature type="non-terminal residue" evidence="1">
    <location>
        <position position="1"/>
    </location>
</feature>
<sequence>RSISSNLSCNSFSKLSMTSILRREVNLYEFAELFDKEERKKARTQLLNSQNSLITSLYLATSYWGKTLYFSANLDNIQKQLDGYSKVIFSSFTSCCIKRP</sequence>
<protein>
    <submittedName>
        <fullName evidence="1">Uncharacterized protein</fullName>
    </submittedName>
</protein>
<gene>
    <name evidence="1" type="ORF">S01H4_11608</name>
</gene>
<name>X0ZDN0_9ZZZZ</name>
<accession>X0ZDN0</accession>
<organism evidence="1">
    <name type="scientific">marine sediment metagenome</name>
    <dbReference type="NCBI Taxonomy" id="412755"/>
    <lineage>
        <taxon>unclassified sequences</taxon>
        <taxon>metagenomes</taxon>
        <taxon>ecological metagenomes</taxon>
    </lineage>
</organism>
<dbReference type="AlphaFoldDB" id="X0ZDN0"/>
<comment type="caution">
    <text evidence="1">The sequence shown here is derived from an EMBL/GenBank/DDBJ whole genome shotgun (WGS) entry which is preliminary data.</text>
</comment>
<proteinExistence type="predicted"/>
<reference evidence="1" key="1">
    <citation type="journal article" date="2014" name="Front. Microbiol.">
        <title>High frequency of phylogenetically diverse reductive dehalogenase-homologous genes in deep subseafloor sedimentary metagenomes.</title>
        <authorList>
            <person name="Kawai M."/>
            <person name="Futagami T."/>
            <person name="Toyoda A."/>
            <person name="Takaki Y."/>
            <person name="Nishi S."/>
            <person name="Hori S."/>
            <person name="Arai W."/>
            <person name="Tsubouchi T."/>
            <person name="Morono Y."/>
            <person name="Uchiyama I."/>
            <person name="Ito T."/>
            <person name="Fujiyama A."/>
            <person name="Inagaki F."/>
            <person name="Takami H."/>
        </authorList>
    </citation>
    <scope>NUCLEOTIDE SEQUENCE</scope>
    <source>
        <strain evidence="1">Expedition CK06-06</strain>
    </source>
</reference>
<dbReference type="EMBL" id="BART01004737">
    <property type="protein sequence ID" value="GAG56312.1"/>
    <property type="molecule type" value="Genomic_DNA"/>
</dbReference>